<sequence length="368" mass="39669">MQPNSTEPIPALSDPRAPALTTTEPLVVADGTPHTATPSAAWKAFFAGGVGGMSLILAGHPFDLLKVRLQTAGSHASTNLNTTTASRPTSALQLCRHILVHEGPRGLYRGVMPPVLGATPINALAFWSYDFGLRCMRWWDQHSQKWFPTASVSPAATRPAWTTPIDKDVLTLSQIAGAGAISAIFPVLLIGPAERLKILLQVQPMATPGAVAKTAAPHLSLWQLAHRVYRQEGLRGVFRGTMATFVRDIPGCAIYFTTYEAVRRYVSQHTTLSWMIPTPLTVMLAGGIAGIVDWTFTMPIDTLKSRLQTAAPGQYPRGIRDVAVHLARTEGLCVLYRGVGPAMLRAFPANAACFAGYEATMSLLHLVD</sequence>
<keyword evidence="6" id="KW-1133">Transmembrane helix</keyword>
<dbReference type="InterPro" id="IPR002067">
    <property type="entry name" value="MCP"/>
</dbReference>
<dbReference type="SUPFAM" id="SSF103506">
    <property type="entry name" value="Mitochondrial carrier"/>
    <property type="match status" value="1"/>
</dbReference>
<evidence type="ECO:0000256" key="8">
    <source>
        <dbReference type="ARBA" id="ARBA00023136"/>
    </source>
</evidence>
<keyword evidence="8 9" id="KW-0472">Membrane</keyword>
<evidence type="ECO:0000256" key="9">
    <source>
        <dbReference type="PROSITE-ProRule" id="PRU00282"/>
    </source>
</evidence>
<feature type="repeat" description="Solcar" evidence="9">
    <location>
        <begin position="170"/>
        <end position="265"/>
    </location>
</feature>
<dbReference type="PANTHER" id="PTHR45624">
    <property type="entry name" value="MITOCHONDRIAL BASIC AMINO ACIDS TRANSPORTER-RELATED"/>
    <property type="match status" value="1"/>
</dbReference>
<dbReference type="GO" id="GO:0031966">
    <property type="term" value="C:mitochondrial membrane"/>
    <property type="evidence" value="ECO:0007669"/>
    <property type="project" value="UniProtKB-SubCell"/>
</dbReference>
<dbReference type="Proteomes" id="UP001151582">
    <property type="component" value="Unassembled WGS sequence"/>
</dbReference>
<evidence type="ECO:0000256" key="10">
    <source>
        <dbReference type="RuleBase" id="RU000488"/>
    </source>
</evidence>
<dbReference type="Gene3D" id="1.50.40.10">
    <property type="entry name" value="Mitochondrial carrier domain"/>
    <property type="match status" value="2"/>
</dbReference>
<dbReference type="EMBL" id="JANBQB010000028">
    <property type="protein sequence ID" value="KAJ1984179.1"/>
    <property type="molecule type" value="Genomic_DNA"/>
</dbReference>
<dbReference type="AlphaFoldDB" id="A0A9W8BB45"/>
<comment type="similarity">
    <text evidence="2 10">Belongs to the mitochondrial carrier (TC 2.A.29) family.</text>
</comment>
<dbReference type="InterPro" id="IPR023395">
    <property type="entry name" value="MCP_dom_sf"/>
</dbReference>
<feature type="repeat" description="Solcar" evidence="9">
    <location>
        <begin position="39"/>
        <end position="135"/>
    </location>
</feature>
<evidence type="ECO:0000256" key="7">
    <source>
        <dbReference type="ARBA" id="ARBA00023128"/>
    </source>
</evidence>
<evidence type="ECO:0000313" key="12">
    <source>
        <dbReference type="Proteomes" id="UP001151582"/>
    </source>
</evidence>
<evidence type="ECO:0000256" key="6">
    <source>
        <dbReference type="ARBA" id="ARBA00022989"/>
    </source>
</evidence>
<comment type="subcellular location">
    <subcellularLocation>
        <location evidence="1">Mitochondrion membrane</location>
        <topology evidence="1">Multi-pass membrane protein</topology>
    </subcellularLocation>
</comment>
<evidence type="ECO:0000256" key="5">
    <source>
        <dbReference type="ARBA" id="ARBA00022737"/>
    </source>
</evidence>
<dbReference type="PROSITE" id="PS50920">
    <property type="entry name" value="SOLCAR"/>
    <property type="match status" value="3"/>
</dbReference>
<dbReference type="PANTHER" id="PTHR45624:SF4">
    <property type="entry name" value="CONGESTED-LIKE TRACHEA PROTEIN-RELATED"/>
    <property type="match status" value="1"/>
</dbReference>
<evidence type="ECO:0000256" key="1">
    <source>
        <dbReference type="ARBA" id="ARBA00004225"/>
    </source>
</evidence>
<comment type="caution">
    <text evidence="11">The sequence shown here is derived from an EMBL/GenBank/DDBJ whole genome shotgun (WGS) entry which is preliminary data.</text>
</comment>
<gene>
    <name evidence="11" type="primary">CRC1_1</name>
    <name evidence="11" type="ORF">H4R34_000833</name>
</gene>
<accession>A0A9W8BB45</accession>
<dbReference type="GO" id="GO:0015227">
    <property type="term" value="F:O-acyl-L-carnitine transmembrane transporter activity"/>
    <property type="evidence" value="ECO:0007669"/>
    <property type="project" value="TreeGrafter"/>
</dbReference>
<keyword evidence="7" id="KW-0496">Mitochondrion</keyword>
<reference evidence="11" key="1">
    <citation type="submission" date="2022-07" db="EMBL/GenBank/DDBJ databases">
        <title>Phylogenomic reconstructions and comparative analyses of Kickxellomycotina fungi.</title>
        <authorList>
            <person name="Reynolds N.K."/>
            <person name="Stajich J.E."/>
            <person name="Barry K."/>
            <person name="Grigoriev I.V."/>
            <person name="Crous P."/>
            <person name="Smith M.E."/>
        </authorList>
    </citation>
    <scope>NUCLEOTIDE SEQUENCE</scope>
    <source>
        <strain evidence="11">RSA 567</strain>
    </source>
</reference>
<evidence type="ECO:0000313" key="11">
    <source>
        <dbReference type="EMBL" id="KAJ1984179.1"/>
    </source>
</evidence>
<keyword evidence="5" id="KW-0677">Repeat</keyword>
<evidence type="ECO:0000256" key="4">
    <source>
        <dbReference type="ARBA" id="ARBA00022692"/>
    </source>
</evidence>
<dbReference type="Pfam" id="PF00153">
    <property type="entry name" value="Mito_carr"/>
    <property type="match status" value="3"/>
</dbReference>
<protein>
    <submittedName>
        <fullName evidence="11">Carnitine transporter</fullName>
    </submittedName>
</protein>
<dbReference type="GO" id="GO:1902603">
    <property type="term" value="P:carnitine transmembrane transport"/>
    <property type="evidence" value="ECO:0007669"/>
    <property type="project" value="TreeGrafter"/>
</dbReference>
<dbReference type="InterPro" id="IPR018108">
    <property type="entry name" value="MCP_transmembrane"/>
</dbReference>
<evidence type="ECO:0000256" key="3">
    <source>
        <dbReference type="ARBA" id="ARBA00022448"/>
    </source>
</evidence>
<dbReference type="InterPro" id="IPR050567">
    <property type="entry name" value="Mitochondrial_Carrier"/>
</dbReference>
<dbReference type="GO" id="GO:0006839">
    <property type="term" value="P:mitochondrial transport"/>
    <property type="evidence" value="ECO:0007669"/>
    <property type="project" value="TreeGrafter"/>
</dbReference>
<evidence type="ECO:0000256" key="2">
    <source>
        <dbReference type="ARBA" id="ARBA00006375"/>
    </source>
</evidence>
<feature type="repeat" description="Solcar" evidence="9">
    <location>
        <begin position="277"/>
        <end position="363"/>
    </location>
</feature>
<dbReference type="OrthoDB" id="14252at2759"/>
<keyword evidence="12" id="KW-1185">Reference proteome</keyword>
<organism evidence="11 12">
    <name type="scientific">Dimargaris verticillata</name>
    <dbReference type="NCBI Taxonomy" id="2761393"/>
    <lineage>
        <taxon>Eukaryota</taxon>
        <taxon>Fungi</taxon>
        <taxon>Fungi incertae sedis</taxon>
        <taxon>Zoopagomycota</taxon>
        <taxon>Kickxellomycotina</taxon>
        <taxon>Dimargaritomycetes</taxon>
        <taxon>Dimargaritales</taxon>
        <taxon>Dimargaritaceae</taxon>
        <taxon>Dimargaris</taxon>
    </lineage>
</organism>
<keyword evidence="4 9" id="KW-0812">Transmembrane</keyword>
<name>A0A9W8BB45_9FUNG</name>
<dbReference type="PRINTS" id="PR00926">
    <property type="entry name" value="MITOCARRIER"/>
</dbReference>
<proteinExistence type="inferred from homology"/>
<keyword evidence="3 10" id="KW-0813">Transport</keyword>